<dbReference type="SMART" id="SM00645">
    <property type="entry name" value="Pept_C1"/>
    <property type="match status" value="1"/>
</dbReference>
<feature type="domain" description="Peptidase C1A papain C-terminal" evidence="5">
    <location>
        <begin position="3"/>
        <end position="153"/>
    </location>
</feature>
<dbReference type="GO" id="GO:0008234">
    <property type="term" value="F:cysteine-type peptidase activity"/>
    <property type="evidence" value="ECO:0007669"/>
    <property type="project" value="UniProtKB-KW"/>
</dbReference>
<keyword evidence="7" id="KW-1185">Reference proteome</keyword>
<dbReference type="InterPro" id="IPR000668">
    <property type="entry name" value="Peptidase_C1A_C"/>
</dbReference>
<dbReference type="CDD" id="cd02248">
    <property type="entry name" value="Peptidase_C1A"/>
    <property type="match status" value="1"/>
</dbReference>
<comment type="similarity">
    <text evidence="1">Belongs to the peptidase C1 family.</text>
</comment>
<dbReference type="Proteomes" id="UP001176961">
    <property type="component" value="Unassembled WGS sequence"/>
</dbReference>
<evidence type="ECO:0000256" key="3">
    <source>
        <dbReference type="ARBA" id="ARBA00022801"/>
    </source>
</evidence>
<gene>
    <name evidence="6" type="ORF">CYNAS_LOCUS6916</name>
</gene>
<proteinExistence type="inferred from homology"/>
<organism evidence="6 7">
    <name type="scientific">Cylicocyclus nassatus</name>
    <name type="common">Nematode worm</name>
    <dbReference type="NCBI Taxonomy" id="53992"/>
    <lineage>
        <taxon>Eukaryota</taxon>
        <taxon>Metazoa</taxon>
        <taxon>Ecdysozoa</taxon>
        <taxon>Nematoda</taxon>
        <taxon>Chromadorea</taxon>
        <taxon>Rhabditida</taxon>
        <taxon>Rhabditina</taxon>
        <taxon>Rhabditomorpha</taxon>
        <taxon>Strongyloidea</taxon>
        <taxon>Strongylidae</taxon>
        <taxon>Cylicocyclus</taxon>
    </lineage>
</organism>
<dbReference type="InterPro" id="IPR000169">
    <property type="entry name" value="Pept_cys_AS"/>
</dbReference>
<keyword evidence="4" id="KW-0788">Thiol protease</keyword>
<sequence>MLIPDSVDWRQNKLVTEVKNQGQCGSCWAFSATGALEGQHARDTKKLISLSEQNLVDCSFTFGNNGCSGGLMDFAYEYIKENHGIDTEESYPYFANESRCHFARRNSGAIATGFVDLPIGDEDQLKVRVVWNFIESQLETLIDSCSDSGTYICRY</sequence>
<dbReference type="InterPro" id="IPR013128">
    <property type="entry name" value="Peptidase_C1A"/>
</dbReference>
<dbReference type="PROSITE" id="PS00139">
    <property type="entry name" value="THIOL_PROTEASE_CYS"/>
    <property type="match status" value="1"/>
</dbReference>
<keyword evidence="3" id="KW-0378">Hydrolase</keyword>
<dbReference type="SUPFAM" id="SSF54001">
    <property type="entry name" value="Cysteine proteinases"/>
    <property type="match status" value="1"/>
</dbReference>
<dbReference type="PANTHER" id="PTHR12411">
    <property type="entry name" value="CYSTEINE PROTEASE FAMILY C1-RELATED"/>
    <property type="match status" value="1"/>
</dbReference>
<protein>
    <recommendedName>
        <fullName evidence="5">Peptidase C1A papain C-terminal domain-containing protein</fullName>
    </recommendedName>
</protein>
<dbReference type="InterPro" id="IPR038765">
    <property type="entry name" value="Papain-like_cys_pep_sf"/>
</dbReference>
<evidence type="ECO:0000256" key="4">
    <source>
        <dbReference type="ARBA" id="ARBA00022807"/>
    </source>
</evidence>
<accession>A0AA36M0C6</accession>
<keyword evidence="2" id="KW-0645">Protease</keyword>
<dbReference type="InterPro" id="IPR039417">
    <property type="entry name" value="Peptidase_C1A_papain-like"/>
</dbReference>
<evidence type="ECO:0000313" key="6">
    <source>
        <dbReference type="EMBL" id="CAJ0594933.1"/>
    </source>
</evidence>
<dbReference type="GO" id="GO:0006508">
    <property type="term" value="P:proteolysis"/>
    <property type="evidence" value="ECO:0007669"/>
    <property type="project" value="UniProtKB-KW"/>
</dbReference>
<dbReference type="AlphaFoldDB" id="A0AA36M0C6"/>
<name>A0AA36M0C6_CYLNA</name>
<evidence type="ECO:0000256" key="2">
    <source>
        <dbReference type="ARBA" id="ARBA00022670"/>
    </source>
</evidence>
<reference evidence="6" key="1">
    <citation type="submission" date="2023-07" db="EMBL/GenBank/DDBJ databases">
        <authorList>
            <consortium name="CYATHOMIX"/>
        </authorList>
    </citation>
    <scope>NUCLEOTIDE SEQUENCE</scope>
    <source>
        <strain evidence="6">N/A</strain>
    </source>
</reference>
<evidence type="ECO:0000259" key="5">
    <source>
        <dbReference type="SMART" id="SM00645"/>
    </source>
</evidence>
<dbReference type="Gene3D" id="3.90.70.10">
    <property type="entry name" value="Cysteine proteinases"/>
    <property type="match status" value="1"/>
</dbReference>
<dbReference type="Pfam" id="PF00112">
    <property type="entry name" value="Peptidase_C1"/>
    <property type="match status" value="1"/>
</dbReference>
<comment type="caution">
    <text evidence="6">The sequence shown here is derived from an EMBL/GenBank/DDBJ whole genome shotgun (WGS) entry which is preliminary data.</text>
</comment>
<evidence type="ECO:0000256" key="1">
    <source>
        <dbReference type="ARBA" id="ARBA00008455"/>
    </source>
</evidence>
<evidence type="ECO:0000313" key="7">
    <source>
        <dbReference type="Proteomes" id="UP001176961"/>
    </source>
</evidence>
<dbReference type="EMBL" id="CATQJL010000112">
    <property type="protein sequence ID" value="CAJ0594933.1"/>
    <property type="molecule type" value="Genomic_DNA"/>
</dbReference>